<accession>A0A2A9P1K8</accession>
<proteinExistence type="predicted"/>
<evidence type="ECO:0000259" key="2">
    <source>
        <dbReference type="Pfam" id="PF24803"/>
    </source>
</evidence>
<keyword evidence="1" id="KW-1133">Transmembrane helix</keyword>
<gene>
    <name evidence="3" type="ORF">AMATHDRAFT_134070</name>
</gene>
<name>A0A2A9P1K8_9AGAR</name>
<dbReference type="OrthoDB" id="2937326at2759"/>
<dbReference type="PANTHER" id="PTHR37019:SF2">
    <property type="entry name" value="EXPERA DOMAIN-CONTAINING PROTEIN"/>
    <property type="match status" value="1"/>
</dbReference>
<dbReference type="PANTHER" id="PTHR37019">
    <property type="entry name" value="CHROMOSOME 1, WHOLE GENOME SHOTGUN SEQUENCE"/>
    <property type="match status" value="1"/>
</dbReference>
<feature type="transmembrane region" description="Helical" evidence="1">
    <location>
        <begin position="103"/>
        <end position="124"/>
    </location>
</feature>
<keyword evidence="1" id="KW-0812">Transmembrane</keyword>
<feature type="transmembrane region" description="Helical" evidence="1">
    <location>
        <begin position="63"/>
        <end position="82"/>
    </location>
</feature>
<keyword evidence="1" id="KW-0472">Membrane</keyword>
<reference evidence="3 4" key="1">
    <citation type="submission" date="2014-02" db="EMBL/GenBank/DDBJ databases">
        <title>Transposable element dynamics among asymbiotic and ectomycorrhizal Amanita fungi.</title>
        <authorList>
            <consortium name="DOE Joint Genome Institute"/>
            <person name="Hess J."/>
            <person name="Skrede I."/>
            <person name="Wolfe B."/>
            <person name="LaButti K."/>
            <person name="Ohm R.A."/>
            <person name="Grigoriev I.V."/>
            <person name="Pringle A."/>
        </authorList>
    </citation>
    <scope>NUCLEOTIDE SEQUENCE [LARGE SCALE GENOMIC DNA]</scope>
    <source>
        <strain evidence="3 4">SKay4041</strain>
    </source>
</reference>
<feature type="domain" description="DUF7704" evidence="2">
    <location>
        <begin position="6"/>
        <end position="159"/>
    </location>
</feature>
<dbReference type="InterPro" id="IPR056121">
    <property type="entry name" value="DUF7704"/>
</dbReference>
<evidence type="ECO:0000313" key="3">
    <source>
        <dbReference type="EMBL" id="PFH54680.1"/>
    </source>
</evidence>
<evidence type="ECO:0000313" key="4">
    <source>
        <dbReference type="Proteomes" id="UP000242287"/>
    </source>
</evidence>
<dbReference type="Pfam" id="PF24803">
    <property type="entry name" value="DUF7704"/>
    <property type="match status" value="1"/>
</dbReference>
<protein>
    <recommendedName>
        <fullName evidence="2">DUF7704 domain-containing protein</fullName>
    </recommendedName>
</protein>
<dbReference type="Proteomes" id="UP000242287">
    <property type="component" value="Unassembled WGS sequence"/>
</dbReference>
<evidence type="ECO:0000256" key="1">
    <source>
        <dbReference type="SAM" id="Phobius"/>
    </source>
</evidence>
<dbReference type="EMBL" id="KZ301969">
    <property type="protein sequence ID" value="PFH54680.1"/>
    <property type="molecule type" value="Genomic_DNA"/>
</dbReference>
<sequence>MSPFPALPRFYQTIFMYLEPLSTMIPALLVWTVPGSSWFHQELIPAGQSAPSATPLDPRTKMAIWQLANCYLLLGLISSFTFRAIKEALPHNPQAQERIVSAILAALAVADVTHIVATVIGLPSHLRFSVVQWNSMVHGNVTAVIALLGARLAWFMGIGRTRYNLSRKVV</sequence>
<organism evidence="3 4">
    <name type="scientific">Amanita thiersii Skay4041</name>
    <dbReference type="NCBI Taxonomy" id="703135"/>
    <lineage>
        <taxon>Eukaryota</taxon>
        <taxon>Fungi</taxon>
        <taxon>Dikarya</taxon>
        <taxon>Basidiomycota</taxon>
        <taxon>Agaricomycotina</taxon>
        <taxon>Agaricomycetes</taxon>
        <taxon>Agaricomycetidae</taxon>
        <taxon>Agaricales</taxon>
        <taxon>Pluteineae</taxon>
        <taxon>Amanitaceae</taxon>
        <taxon>Amanita</taxon>
    </lineage>
</organism>
<dbReference type="STRING" id="703135.A0A2A9P1K8"/>
<dbReference type="AlphaFoldDB" id="A0A2A9P1K8"/>
<feature type="transmembrane region" description="Helical" evidence="1">
    <location>
        <begin position="14"/>
        <end position="33"/>
    </location>
</feature>
<feature type="transmembrane region" description="Helical" evidence="1">
    <location>
        <begin position="136"/>
        <end position="158"/>
    </location>
</feature>
<keyword evidence="4" id="KW-1185">Reference proteome</keyword>